<dbReference type="GO" id="GO:0035435">
    <property type="term" value="P:phosphate ion transmembrane transport"/>
    <property type="evidence" value="ECO:0007669"/>
    <property type="project" value="TreeGrafter"/>
</dbReference>
<name>C5CGL5_KOSOT</name>
<keyword evidence="3 6" id="KW-0812">Transmembrane</keyword>
<feature type="transmembrane region" description="Helical" evidence="6">
    <location>
        <begin position="376"/>
        <end position="398"/>
    </location>
</feature>
<dbReference type="Proteomes" id="UP000002382">
    <property type="component" value="Chromosome"/>
</dbReference>
<organism evidence="7 8">
    <name type="scientific">Kosmotoga olearia (strain ATCC BAA-1733 / DSM 21960 / TBF 19.5.1)</name>
    <dbReference type="NCBI Taxonomy" id="521045"/>
    <lineage>
        <taxon>Bacteria</taxon>
        <taxon>Thermotogati</taxon>
        <taxon>Thermotogota</taxon>
        <taxon>Thermotogae</taxon>
        <taxon>Kosmotogales</taxon>
        <taxon>Kosmotogaceae</taxon>
        <taxon>Kosmotoga</taxon>
    </lineage>
</organism>
<sequence>MLLYISLALGFGLAMTIGGNDVANSMATAVGAKAITVRQAVLIAAVLEFSGAFLFGTHVTSTITKGILEPAFIGSQNALVFGAISALIGAFAWLVLATLGGMPVSTTHSIIGGMVGFGLIAGGLQAVNWVKMLMIVSSWIISPLVGGFIAYVVFKLIAASILKKEDLMTATKHYAPIFISFAFFTIAFLFTVKTLKNPVNISLFWGLLFFVISFVISSLLIRRFLKKKQTGDCYEVVESTFRKMQILTSCYVSFSHGANDVANAIGPLAVVYFALTAGGIGETVNIPSWMLAIGGFGIALGVGLWGRKVMATVGTQITTLNNTRGFSIDFAAATSVLIASVFGMPVSTTHVVVGAVTGVGMARGFEAVNKGVLKNILWAWLVTVPVTAGISGFVFYLFSKVFIM</sequence>
<proteinExistence type="inferred from homology"/>
<evidence type="ECO:0000256" key="1">
    <source>
        <dbReference type="ARBA" id="ARBA00004141"/>
    </source>
</evidence>
<feature type="transmembrane region" description="Helical" evidence="6">
    <location>
        <begin position="109"/>
        <end position="127"/>
    </location>
</feature>
<evidence type="ECO:0000256" key="6">
    <source>
        <dbReference type="RuleBase" id="RU363058"/>
    </source>
</evidence>
<evidence type="ECO:0000256" key="4">
    <source>
        <dbReference type="ARBA" id="ARBA00022989"/>
    </source>
</evidence>
<dbReference type="RefSeq" id="WP_015868259.1">
    <property type="nucleotide sequence ID" value="NC_012785.1"/>
</dbReference>
<dbReference type="InterPro" id="IPR001204">
    <property type="entry name" value="Phos_transporter"/>
</dbReference>
<evidence type="ECO:0000256" key="5">
    <source>
        <dbReference type="ARBA" id="ARBA00023136"/>
    </source>
</evidence>
<dbReference type="GO" id="GO:0016020">
    <property type="term" value="C:membrane"/>
    <property type="evidence" value="ECO:0007669"/>
    <property type="project" value="UniProtKB-SubCell"/>
</dbReference>
<feature type="transmembrane region" description="Helical" evidence="6">
    <location>
        <begin position="174"/>
        <end position="191"/>
    </location>
</feature>
<dbReference type="PANTHER" id="PTHR11101:SF80">
    <property type="entry name" value="PHOSPHATE TRANSPORTER"/>
    <property type="match status" value="1"/>
</dbReference>
<dbReference type="eggNOG" id="COG0306">
    <property type="taxonomic scope" value="Bacteria"/>
</dbReference>
<feature type="transmembrane region" description="Helical" evidence="6">
    <location>
        <begin position="78"/>
        <end position="97"/>
    </location>
</feature>
<reference evidence="7 8" key="2">
    <citation type="journal article" date="2011" name="J. Bacteriol.">
        <title>Genome Sequence of Kosmotoga olearia Strain TBF 19.5.1, a Thermophilic Bacterium with a Wide Growth Temperature Range, Isolated from the Troll B Oil Platform in the North Sea.</title>
        <authorList>
            <person name="Swithers K.S."/>
            <person name="Dipippo J.L."/>
            <person name="Bruce D.C."/>
            <person name="Detter C."/>
            <person name="Tapia R."/>
            <person name="Han S."/>
            <person name="Goodwin L.A."/>
            <person name="Han J."/>
            <person name="Woyke T."/>
            <person name="Pitluck S."/>
            <person name="Pennacchio L."/>
            <person name="Nolan M."/>
            <person name="Mikhailova N."/>
            <person name="Land M.L."/>
            <person name="Nesbo C.L."/>
            <person name="Gogarten J.P."/>
            <person name="Noll K.M."/>
        </authorList>
    </citation>
    <scope>NUCLEOTIDE SEQUENCE [LARGE SCALE GENOMIC DNA]</scope>
    <source>
        <strain evidence="8">ATCC BAA-1733 / DSM 21960 / TBF 19.5.1</strain>
    </source>
</reference>
<comment type="similarity">
    <text evidence="6">Belongs to the inorganic phosphate transporter (PiT) (TC 2.A.20) family.</text>
</comment>
<evidence type="ECO:0000313" key="8">
    <source>
        <dbReference type="Proteomes" id="UP000002382"/>
    </source>
</evidence>
<feature type="transmembrane region" description="Helical" evidence="6">
    <location>
        <begin position="139"/>
        <end position="162"/>
    </location>
</feature>
<feature type="transmembrane region" description="Helical" evidence="6">
    <location>
        <begin position="286"/>
        <end position="305"/>
    </location>
</feature>
<dbReference type="AlphaFoldDB" id="C5CGL5"/>
<keyword evidence="8" id="KW-1185">Reference proteome</keyword>
<evidence type="ECO:0000256" key="3">
    <source>
        <dbReference type="ARBA" id="ARBA00022692"/>
    </source>
</evidence>
<keyword evidence="4 6" id="KW-1133">Transmembrane helix</keyword>
<dbReference type="STRING" id="521045.Kole_0888"/>
<gene>
    <name evidence="7" type="ordered locus">Kole_0888</name>
</gene>
<protein>
    <recommendedName>
        <fullName evidence="6">Phosphate transporter</fullName>
    </recommendedName>
</protein>
<evidence type="ECO:0000256" key="2">
    <source>
        <dbReference type="ARBA" id="ARBA00022448"/>
    </source>
</evidence>
<keyword evidence="6" id="KW-0592">Phosphate transport</keyword>
<dbReference type="EMBL" id="CP001634">
    <property type="protein sequence ID" value="ACR79597.1"/>
    <property type="molecule type" value="Genomic_DNA"/>
</dbReference>
<comment type="subcellular location">
    <subcellularLocation>
        <location evidence="1 6">Membrane</location>
        <topology evidence="1 6">Multi-pass membrane protein</topology>
    </subcellularLocation>
</comment>
<feature type="transmembrane region" description="Helical" evidence="6">
    <location>
        <begin position="326"/>
        <end position="356"/>
    </location>
</feature>
<keyword evidence="5 6" id="KW-0472">Membrane</keyword>
<evidence type="ECO:0000313" key="7">
    <source>
        <dbReference type="EMBL" id="ACR79597.1"/>
    </source>
</evidence>
<accession>C5CGL5</accession>
<feature type="transmembrane region" description="Helical" evidence="6">
    <location>
        <begin position="261"/>
        <end position="280"/>
    </location>
</feature>
<keyword evidence="2 6" id="KW-0813">Transport</keyword>
<feature type="transmembrane region" description="Helical" evidence="6">
    <location>
        <begin position="203"/>
        <end position="221"/>
    </location>
</feature>
<reference evidence="7 8" key="1">
    <citation type="submission" date="2009-06" db="EMBL/GenBank/DDBJ databases">
        <title>Complete sequence of Thermotogales bacterium TBF 19.5.1.</title>
        <authorList>
            <consortium name="US DOE Joint Genome Institute"/>
            <person name="Lucas S."/>
            <person name="Copeland A."/>
            <person name="Lapidus A."/>
            <person name="Glavina del Rio T."/>
            <person name="Tice H."/>
            <person name="Bruce D."/>
            <person name="Goodwin L."/>
            <person name="Pitluck S."/>
            <person name="Chertkov O."/>
            <person name="Brettin T."/>
            <person name="Detter J.C."/>
            <person name="Han C."/>
            <person name="Schmutz J."/>
            <person name="Larimer F."/>
            <person name="Land M."/>
            <person name="Hauser L."/>
            <person name="Kyrpides N."/>
            <person name="Ovchinnikova G."/>
            <person name="Noll K."/>
        </authorList>
    </citation>
    <scope>NUCLEOTIDE SEQUENCE [LARGE SCALE GENOMIC DNA]</scope>
    <source>
        <strain evidence="8">ATCC BAA-1733 / DSM 21960 / TBF 19.5.1</strain>
    </source>
</reference>
<dbReference type="GO" id="GO:0005315">
    <property type="term" value="F:phosphate transmembrane transporter activity"/>
    <property type="evidence" value="ECO:0007669"/>
    <property type="project" value="InterPro"/>
</dbReference>
<dbReference type="Pfam" id="PF01384">
    <property type="entry name" value="PHO4"/>
    <property type="match status" value="1"/>
</dbReference>
<dbReference type="PANTHER" id="PTHR11101">
    <property type="entry name" value="PHOSPHATE TRANSPORTER"/>
    <property type="match status" value="1"/>
</dbReference>
<dbReference type="HOGENOM" id="CLU_015355_3_3_0"/>
<dbReference type="KEGG" id="kol:Kole_0888"/>